<evidence type="ECO:0000313" key="4">
    <source>
        <dbReference type="Proteomes" id="UP000078550"/>
    </source>
</evidence>
<evidence type="ECO:0000313" key="2">
    <source>
        <dbReference type="EMBL" id="SBT57169.1"/>
    </source>
</evidence>
<keyword evidence="5" id="KW-1185">Reference proteome</keyword>
<feature type="transmembrane region" description="Helical" evidence="1">
    <location>
        <begin position="217"/>
        <end position="239"/>
    </location>
</feature>
<dbReference type="Proteomes" id="UP000078555">
    <property type="component" value="Unassembled WGS sequence"/>
</dbReference>
<sequence length="292" mass="34541">MSFKKKTIYNVANLFDVYKNQLDAELEDDFFLGIHECTNFSSPYLDNGVSDNICQRSIKYFSHLKEQVNSDYIDQGCRYFCYWLHDKILKNQKPVDNTINLYKQLLQKYKDYEEAYVFQEYIEHFNNDMLANLIKLIELYGKFNIIKKKITSCDNCDCVQASADLYNHYVDECYTCNDNDFCDELENFKHTYENHMNTENCPEVVPKILPPIKRYNLAPIVSIPFVLTLVVSFVFFILYKFTTVGLRIRSILKTKKSIYNDIDQETNELMYISGKYNVNSKNNEYSLSYQSV</sequence>
<dbReference type="InterPro" id="IPR008780">
    <property type="entry name" value="Plasmodium_Vir"/>
</dbReference>
<organism evidence="2 4">
    <name type="scientific">Plasmodium ovale wallikeri</name>
    <dbReference type="NCBI Taxonomy" id="864142"/>
    <lineage>
        <taxon>Eukaryota</taxon>
        <taxon>Sar</taxon>
        <taxon>Alveolata</taxon>
        <taxon>Apicomplexa</taxon>
        <taxon>Aconoidasida</taxon>
        <taxon>Haemosporida</taxon>
        <taxon>Plasmodiidae</taxon>
        <taxon>Plasmodium</taxon>
        <taxon>Plasmodium (Plasmodium)</taxon>
    </lineage>
</organism>
<gene>
    <name evidence="3" type="ORF">POVWA1_083380</name>
    <name evidence="2" type="ORF">POVWA2_077750</name>
</gene>
<dbReference type="EMBL" id="FLRD01001630">
    <property type="protein sequence ID" value="SBT57731.1"/>
    <property type="molecule type" value="Genomic_DNA"/>
</dbReference>
<keyword evidence="1" id="KW-1133">Transmembrane helix</keyword>
<evidence type="ECO:0000256" key="1">
    <source>
        <dbReference type="SAM" id="Phobius"/>
    </source>
</evidence>
<keyword evidence="1" id="KW-0472">Membrane</keyword>
<dbReference type="Pfam" id="PF05795">
    <property type="entry name" value="Plasmodium_Vir"/>
    <property type="match status" value="2"/>
</dbReference>
<dbReference type="Proteomes" id="UP000078550">
    <property type="component" value="Unassembled WGS sequence"/>
</dbReference>
<evidence type="ECO:0000313" key="5">
    <source>
        <dbReference type="Proteomes" id="UP000078555"/>
    </source>
</evidence>
<reference evidence="4 5" key="2">
    <citation type="submission" date="2016-05" db="EMBL/GenBank/DDBJ databases">
        <authorList>
            <person name="Naeem Raeece"/>
        </authorList>
    </citation>
    <scope>NUCLEOTIDE SEQUENCE [LARGE SCALE GENOMIC DNA]</scope>
</reference>
<reference evidence="2" key="1">
    <citation type="submission" date="2016-05" db="EMBL/GenBank/DDBJ databases">
        <authorList>
            <person name="Lavstsen T."/>
            <person name="Jespersen J.S."/>
        </authorList>
    </citation>
    <scope>NUCLEOTIDE SEQUENCE [LARGE SCALE GENOMIC DNA]</scope>
</reference>
<protein>
    <submittedName>
        <fullName evidence="2">PIR Superfamily Protein</fullName>
    </submittedName>
</protein>
<dbReference type="AlphaFoldDB" id="A0A1A9ALV0"/>
<dbReference type="EMBL" id="FLRE01001777">
    <property type="protein sequence ID" value="SBT57169.1"/>
    <property type="molecule type" value="Genomic_DNA"/>
</dbReference>
<keyword evidence="1" id="KW-0812">Transmembrane</keyword>
<accession>A0A1A9ALV0</accession>
<evidence type="ECO:0000313" key="3">
    <source>
        <dbReference type="EMBL" id="SBT57731.1"/>
    </source>
</evidence>
<name>A0A1A9ALV0_PLAOA</name>
<proteinExistence type="predicted"/>